<keyword evidence="8" id="KW-1185">Reference proteome</keyword>
<evidence type="ECO:0000256" key="5">
    <source>
        <dbReference type="SAM" id="MobiDB-lite"/>
    </source>
</evidence>
<reference evidence="7 8" key="1">
    <citation type="submission" date="2024-04" db="EMBL/GenBank/DDBJ databases">
        <title>Tritrichomonas musculus Genome.</title>
        <authorList>
            <person name="Alves-Ferreira E."/>
            <person name="Grigg M."/>
            <person name="Lorenzi H."/>
            <person name="Galac M."/>
        </authorList>
    </citation>
    <scope>NUCLEOTIDE SEQUENCE [LARGE SCALE GENOMIC DNA]</scope>
    <source>
        <strain evidence="7 8">EAF2021</strain>
    </source>
</reference>
<dbReference type="InterPro" id="IPR051694">
    <property type="entry name" value="Immunoregulatory_rcpt-like"/>
</dbReference>
<sequence>MLLHQMLSPLKTKCQNRWTREKESNTDHVYSFIDVKVSGGASNPTTAPTTNPTTNPTSAQTSTSAPHEPTSAISSTSIKEDDQSSGDKSKKGMPIGAIVGIVVGIVAVLAGAAVGVVIYIRHKRQYEHSTDGIDQIRQENPSDPI</sequence>
<keyword evidence="2 6" id="KW-0812">Transmembrane</keyword>
<name>A0ABR2JED8_9EUKA</name>
<feature type="region of interest" description="Disordered" evidence="5">
    <location>
        <begin position="37"/>
        <end position="92"/>
    </location>
</feature>
<evidence type="ECO:0000313" key="7">
    <source>
        <dbReference type="EMBL" id="KAK8876320.1"/>
    </source>
</evidence>
<evidence type="ECO:0000256" key="3">
    <source>
        <dbReference type="ARBA" id="ARBA00022989"/>
    </source>
</evidence>
<evidence type="ECO:0000256" key="6">
    <source>
        <dbReference type="SAM" id="Phobius"/>
    </source>
</evidence>
<proteinExistence type="predicted"/>
<gene>
    <name evidence="7" type="ORF">M9Y10_006517</name>
</gene>
<evidence type="ECO:0000256" key="2">
    <source>
        <dbReference type="ARBA" id="ARBA00022692"/>
    </source>
</evidence>
<comment type="caution">
    <text evidence="7">The sequence shown here is derived from an EMBL/GenBank/DDBJ whole genome shotgun (WGS) entry which is preliminary data.</text>
</comment>
<keyword evidence="3 6" id="KW-1133">Transmembrane helix</keyword>
<keyword evidence="4 6" id="KW-0472">Membrane</keyword>
<evidence type="ECO:0000313" key="8">
    <source>
        <dbReference type="Proteomes" id="UP001470230"/>
    </source>
</evidence>
<evidence type="ECO:0000256" key="4">
    <source>
        <dbReference type="ARBA" id="ARBA00023136"/>
    </source>
</evidence>
<dbReference type="Proteomes" id="UP001470230">
    <property type="component" value="Unassembled WGS sequence"/>
</dbReference>
<feature type="compositionally biased region" description="Low complexity" evidence="5">
    <location>
        <begin position="41"/>
        <end position="66"/>
    </location>
</feature>
<comment type="subcellular location">
    <subcellularLocation>
        <location evidence="1">Membrane</location>
        <topology evidence="1">Single-pass membrane protein</topology>
    </subcellularLocation>
</comment>
<evidence type="ECO:0000256" key="1">
    <source>
        <dbReference type="ARBA" id="ARBA00004167"/>
    </source>
</evidence>
<protein>
    <recommendedName>
        <fullName evidence="9">Mid2 domain-containing protein</fullName>
    </recommendedName>
</protein>
<dbReference type="EMBL" id="JAPFFF010000012">
    <property type="protein sequence ID" value="KAK8876320.1"/>
    <property type="molecule type" value="Genomic_DNA"/>
</dbReference>
<accession>A0ABR2JED8</accession>
<feature type="transmembrane region" description="Helical" evidence="6">
    <location>
        <begin position="95"/>
        <end position="120"/>
    </location>
</feature>
<feature type="compositionally biased region" description="Basic and acidic residues" evidence="5">
    <location>
        <begin position="78"/>
        <end position="90"/>
    </location>
</feature>
<evidence type="ECO:0008006" key="9">
    <source>
        <dbReference type="Google" id="ProtNLM"/>
    </source>
</evidence>
<dbReference type="PANTHER" id="PTHR15549:SF30">
    <property type="entry name" value="MID2 DOMAIN-CONTAINING PROTEIN"/>
    <property type="match status" value="1"/>
</dbReference>
<dbReference type="PANTHER" id="PTHR15549">
    <property type="entry name" value="PAIRED IMMUNOGLOBULIN-LIKE TYPE 2 RECEPTOR"/>
    <property type="match status" value="1"/>
</dbReference>
<organism evidence="7 8">
    <name type="scientific">Tritrichomonas musculus</name>
    <dbReference type="NCBI Taxonomy" id="1915356"/>
    <lineage>
        <taxon>Eukaryota</taxon>
        <taxon>Metamonada</taxon>
        <taxon>Parabasalia</taxon>
        <taxon>Tritrichomonadida</taxon>
        <taxon>Tritrichomonadidae</taxon>
        <taxon>Tritrichomonas</taxon>
    </lineage>
</organism>